<dbReference type="Proteomes" id="UP001154240">
    <property type="component" value="Unassembled WGS sequence"/>
</dbReference>
<dbReference type="GO" id="GO:0044874">
    <property type="term" value="P:lipoprotein localization to outer membrane"/>
    <property type="evidence" value="ECO:0007669"/>
    <property type="project" value="TreeGrafter"/>
</dbReference>
<evidence type="ECO:0000313" key="11">
    <source>
        <dbReference type="Proteomes" id="UP001154240"/>
    </source>
</evidence>
<dbReference type="PANTHER" id="PTHR30489">
    <property type="entry name" value="LIPOPROTEIN-RELEASING SYSTEM TRANSMEMBRANE PROTEIN LOLE"/>
    <property type="match status" value="1"/>
</dbReference>
<evidence type="ECO:0000256" key="5">
    <source>
        <dbReference type="ARBA" id="ARBA00022989"/>
    </source>
</evidence>
<dbReference type="PANTHER" id="PTHR30489:SF0">
    <property type="entry name" value="LIPOPROTEIN-RELEASING SYSTEM TRANSMEMBRANE PROTEIN LOLE"/>
    <property type="match status" value="1"/>
</dbReference>
<evidence type="ECO:0000259" key="8">
    <source>
        <dbReference type="Pfam" id="PF02687"/>
    </source>
</evidence>
<dbReference type="RefSeq" id="WP_307633861.1">
    <property type="nucleotide sequence ID" value="NZ_JAPHEH010000001.1"/>
</dbReference>
<evidence type="ECO:0000259" key="9">
    <source>
        <dbReference type="Pfam" id="PF12704"/>
    </source>
</evidence>
<feature type="domain" description="MacB-like periplasmic core" evidence="9">
    <location>
        <begin position="18"/>
        <end position="235"/>
    </location>
</feature>
<protein>
    <submittedName>
        <fullName evidence="10">FtsX-like permease family protein</fullName>
    </submittedName>
</protein>
<reference evidence="10" key="1">
    <citation type="journal article" date="2022" name="bioRxiv">
        <title>Thiovibrio frasassiensisgen. nov., sp. nov., an autotrophic, elemental sulfur disproportionating bacterium isolated from sulfidic karst sediment, and proposal of Thiovibrionaceae fam. nov.</title>
        <authorList>
            <person name="Aronson H."/>
            <person name="Thomas C."/>
            <person name="Bhattacharyya M."/>
            <person name="Eckstein S."/>
            <person name="Jensen S."/>
            <person name="Barco R."/>
            <person name="Macalady J."/>
            <person name="Amend J."/>
        </authorList>
    </citation>
    <scope>NUCLEOTIDE SEQUENCE</scope>
    <source>
        <strain evidence="10">RS19-109</strain>
    </source>
</reference>
<feature type="transmembrane region" description="Helical" evidence="7">
    <location>
        <begin position="265"/>
        <end position="289"/>
    </location>
</feature>
<feature type="transmembrane region" description="Helical" evidence="7">
    <location>
        <begin position="373"/>
        <end position="393"/>
    </location>
</feature>
<dbReference type="Pfam" id="PF02687">
    <property type="entry name" value="FtsX"/>
    <property type="match status" value="1"/>
</dbReference>
<comment type="subcellular location">
    <subcellularLocation>
        <location evidence="1">Cell membrane</location>
        <topology evidence="1">Multi-pass membrane protein</topology>
    </subcellularLocation>
</comment>
<evidence type="ECO:0000256" key="3">
    <source>
        <dbReference type="ARBA" id="ARBA00022475"/>
    </source>
</evidence>
<sequence length="407" mass="44682">MQIVFFALRNFNRSRARTWITVGAMAFACAIMIFYASLLEGWLAAMEKNAVSMDLGEFQIHAHTFRDDPDLYKRITGEESVLARLEAAGFAATPRLYASGLAAAGNSSSGIELRGMDLVRERLVTSLDQHVWQGQWLAEEDHSGVVLGRRLARILNLTVGDEVVVVAQGADGSTANELFRVRGILKSVGEGVDRTGFFMTAATFRRLMIVPNGVHAIVVKRQQATEDLVQATARLAQLLPGYEVRNWHQLQPVLARLFEMSKISLVIMLLITYAAVGILTLNALLMSVFERIPEFGVMKALGLSPWGLFAMIVVESMLQVTVAVCLALGAGLPLSMYFSRHPLDFSRFVQSSSTIAGIAFDAKWYCAVTANSVLLPILFLYLVAGLAILYPALKAAMLKPLAAIYHR</sequence>
<feature type="transmembrane region" description="Helical" evidence="7">
    <location>
        <begin position="20"/>
        <end position="43"/>
    </location>
</feature>
<dbReference type="Pfam" id="PF12704">
    <property type="entry name" value="MacB_PCD"/>
    <property type="match status" value="1"/>
</dbReference>
<accession>A0A9X4MGM8</accession>
<comment type="similarity">
    <text evidence="2">Belongs to the ABC-4 integral membrane protein family. LolC/E subfamily.</text>
</comment>
<evidence type="ECO:0000256" key="1">
    <source>
        <dbReference type="ARBA" id="ARBA00004651"/>
    </source>
</evidence>
<evidence type="ECO:0000256" key="6">
    <source>
        <dbReference type="ARBA" id="ARBA00023136"/>
    </source>
</evidence>
<organism evidence="10 11">
    <name type="scientific">Thiovibrio frasassiensis</name>
    <dbReference type="NCBI Taxonomy" id="2984131"/>
    <lineage>
        <taxon>Bacteria</taxon>
        <taxon>Pseudomonadati</taxon>
        <taxon>Thermodesulfobacteriota</taxon>
        <taxon>Desulfobulbia</taxon>
        <taxon>Desulfobulbales</taxon>
        <taxon>Thiovibrionaceae</taxon>
        <taxon>Thiovibrio</taxon>
    </lineage>
</organism>
<name>A0A9X4MGM8_9BACT</name>
<evidence type="ECO:0000256" key="4">
    <source>
        <dbReference type="ARBA" id="ARBA00022692"/>
    </source>
</evidence>
<proteinExistence type="inferred from homology"/>
<evidence type="ECO:0000256" key="7">
    <source>
        <dbReference type="SAM" id="Phobius"/>
    </source>
</evidence>
<gene>
    <name evidence="10" type="ORF">OLX77_12095</name>
</gene>
<keyword evidence="11" id="KW-1185">Reference proteome</keyword>
<feature type="domain" description="ABC3 transporter permease C-terminal" evidence="8">
    <location>
        <begin position="267"/>
        <end position="396"/>
    </location>
</feature>
<keyword evidence="6 7" id="KW-0472">Membrane</keyword>
<dbReference type="InterPro" id="IPR025857">
    <property type="entry name" value="MacB_PCD"/>
</dbReference>
<dbReference type="AlphaFoldDB" id="A0A9X4MGM8"/>
<keyword evidence="3" id="KW-1003">Cell membrane</keyword>
<evidence type="ECO:0000313" key="10">
    <source>
        <dbReference type="EMBL" id="MDG4476896.1"/>
    </source>
</evidence>
<keyword evidence="5 7" id="KW-1133">Transmembrane helix</keyword>
<evidence type="ECO:0000256" key="2">
    <source>
        <dbReference type="ARBA" id="ARBA00005236"/>
    </source>
</evidence>
<dbReference type="InterPro" id="IPR051447">
    <property type="entry name" value="Lipoprotein-release_system"/>
</dbReference>
<dbReference type="InterPro" id="IPR003838">
    <property type="entry name" value="ABC3_permease_C"/>
</dbReference>
<dbReference type="GO" id="GO:0098797">
    <property type="term" value="C:plasma membrane protein complex"/>
    <property type="evidence" value="ECO:0007669"/>
    <property type="project" value="TreeGrafter"/>
</dbReference>
<comment type="caution">
    <text evidence="10">The sequence shown here is derived from an EMBL/GenBank/DDBJ whole genome shotgun (WGS) entry which is preliminary data.</text>
</comment>
<reference evidence="10" key="2">
    <citation type="submission" date="2022-10" db="EMBL/GenBank/DDBJ databases">
        <authorList>
            <person name="Aronson H.S."/>
        </authorList>
    </citation>
    <scope>NUCLEOTIDE SEQUENCE</scope>
    <source>
        <strain evidence="10">RS19-109</strain>
    </source>
</reference>
<keyword evidence="4 7" id="KW-0812">Transmembrane</keyword>
<dbReference type="EMBL" id="JAPHEH010000001">
    <property type="protein sequence ID" value="MDG4476896.1"/>
    <property type="molecule type" value="Genomic_DNA"/>
</dbReference>